<sequence length="332" mass="36460">MPFRADDGTPLRLTNIRGDGAPVLLVHGAGVRSAIFHRLGRALAGAGRDVWLLDWRGSIDLPARSWTLDEVALFDHPAAVRTVLAETGADRLSAVVHCQGSVTFMMALCAGLLPRVDTVVSNAVSLHPVVPAWSRVKLRAGTPVVSRLLTHLDPSWGLVPPRALTPRVLTALVRAFHHECDNLVCKLVSFTYGSGRPALWRHENLTPETHDSFIPHEFGPVPMTFFRQMAACVRAGRLVSELPGLPRDHTARGPATDARIVLLAGAHNLCFLPESQRRTFSWLERHAPGRHALHVLPDYGHLDVLLGRHADRDVFPLILDELRVRDDVRGGA</sequence>
<reference evidence="7" key="1">
    <citation type="submission" date="2023-07" db="EMBL/GenBank/DDBJ databases">
        <title>Sequencing the genomes of 1000 actinobacteria strains.</title>
        <authorList>
            <person name="Klenk H.-P."/>
        </authorList>
    </citation>
    <scope>NUCLEOTIDE SEQUENCE</scope>
    <source>
        <strain evidence="7">DSM 44707</strain>
    </source>
</reference>
<comment type="similarity">
    <text evidence="2">Belongs to the GMC oxidoreductase family.</text>
</comment>
<keyword evidence="3" id="KW-0285">Flavoprotein</keyword>
<evidence type="ECO:0000313" key="8">
    <source>
        <dbReference type="Proteomes" id="UP001183643"/>
    </source>
</evidence>
<accession>A0AAE3YNJ1</accession>
<organism evidence="7 8">
    <name type="scientific">Catenuloplanes atrovinosus</name>
    <dbReference type="NCBI Taxonomy" id="137266"/>
    <lineage>
        <taxon>Bacteria</taxon>
        <taxon>Bacillati</taxon>
        <taxon>Actinomycetota</taxon>
        <taxon>Actinomycetes</taxon>
        <taxon>Micromonosporales</taxon>
        <taxon>Micromonosporaceae</taxon>
        <taxon>Catenuloplanes</taxon>
    </lineage>
</organism>
<dbReference type="InterPro" id="IPR029058">
    <property type="entry name" value="AB_hydrolase_fold"/>
</dbReference>
<evidence type="ECO:0000256" key="5">
    <source>
        <dbReference type="ARBA" id="ARBA00023002"/>
    </source>
</evidence>
<name>A0AAE3YNJ1_9ACTN</name>
<protein>
    <submittedName>
        <fullName evidence="7">Pimeloyl-ACP methyl ester carboxylesterase</fullName>
    </submittedName>
</protein>
<evidence type="ECO:0000256" key="1">
    <source>
        <dbReference type="ARBA" id="ARBA00001974"/>
    </source>
</evidence>
<keyword evidence="8" id="KW-1185">Reference proteome</keyword>
<dbReference type="EMBL" id="JAVDYB010000001">
    <property type="protein sequence ID" value="MDR7275777.1"/>
    <property type="molecule type" value="Genomic_DNA"/>
</dbReference>
<feature type="domain" description="AB hydrolase-1" evidence="6">
    <location>
        <begin position="22"/>
        <end position="132"/>
    </location>
</feature>
<dbReference type="RefSeq" id="WP_310367149.1">
    <property type="nucleotide sequence ID" value="NZ_JAVDYB010000001.1"/>
</dbReference>
<evidence type="ECO:0000256" key="4">
    <source>
        <dbReference type="ARBA" id="ARBA00022827"/>
    </source>
</evidence>
<evidence type="ECO:0000256" key="3">
    <source>
        <dbReference type="ARBA" id="ARBA00022630"/>
    </source>
</evidence>
<gene>
    <name evidence="7" type="ORF">J2S41_002555</name>
</gene>
<keyword evidence="5" id="KW-0560">Oxidoreductase</keyword>
<proteinExistence type="inferred from homology"/>
<dbReference type="InterPro" id="IPR000073">
    <property type="entry name" value="AB_hydrolase_1"/>
</dbReference>
<evidence type="ECO:0000313" key="7">
    <source>
        <dbReference type="EMBL" id="MDR7275777.1"/>
    </source>
</evidence>
<comment type="caution">
    <text evidence="7">The sequence shown here is derived from an EMBL/GenBank/DDBJ whole genome shotgun (WGS) entry which is preliminary data.</text>
</comment>
<dbReference type="Gene3D" id="3.40.50.1820">
    <property type="entry name" value="alpha/beta hydrolase"/>
    <property type="match status" value="1"/>
</dbReference>
<dbReference type="GO" id="GO:0016491">
    <property type="term" value="F:oxidoreductase activity"/>
    <property type="evidence" value="ECO:0007669"/>
    <property type="project" value="UniProtKB-KW"/>
</dbReference>
<dbReference type="AlphaFoldDB" id="A0AAE3YNJ1"/>
<dbReference type="Proteomes" id="UP001183643">
    <property type="component" value="Unassembled WGS sequence"/>
</dbReference>
<dbReference type="InterPro" id="IPR052542">
    <property type="entry name" value="Cholesterol_Oxidase"/>
</dbReference>
<dbReference type="Pfam" id="PF00561">
    <property type="entry name" value="Abhydrolase_1"/>
    <property type="match status" value="1"/>
</dbReference>
<evidence type="ECO:0000256" key="2">
    <source>
        <dbReference type="ARBA" id="ARBA00010790"/>
    </source>
</evidence>
<dbReference type="PANTHER" id="PTHR47470">
    <property type="entry name" value="CHOLESTEROL OXIDASE"/>
    <property type="match status" value="1"/>
</dbReference>
<dbReference type="SUPFAM" id="SSF53474">
    <property type="entry name" value="alpha/beta-Hydrolases"/>
    <property type="match status" value="1"/>
</dbReference>
<evidence type="ECO:0000259" key="6">
    <source>
        <dbReference type="Pfam" id="PF00561"/>
    </source>
</evidence>
<comment type="cofactor">
    <cofactor evidence="1">
        <name>FAD</name>
        <dbReference type="ChEBI" id="CHEBI:57692"/>
    </cofactor>
</comment>
<dbReference type="PANTHER" id="PTHR47470:SF1">
    <property type="entry name" value="FAD-DEPENDENT OXIDOREDUCTASE 2 FAD BINDING DOMAIN-CONTAINING PROTEIN"/>
    <property type="match status" value="1"/>
</dbReference>
<keyword evidence="4" id="KW-0274">FAD</keyword>